<keyword evidence="10" id="KW-0966">Cell projection</keyword>
<feature type="domain" description="Flagellar hook protein FlgE/F/G-like D1" evidence="9">
    <location>
        <begin position="89"/>
        <end position="136"/>
    </location>
</feature>
<evidence type="ECO:0000256" key="2">
    <source>
        <dbReference type="ARBA" id="ARBA00009677"/>
    </source>
</evidence>
<accession>A0A7C6A840</accession>
<dbReference type="InterPro" id="IPR011491">
    <property type="entry name" value="FlgE_D2"/>
</dbReference>
<keyword evidence="10" id="KW-0969">Cilium</keyword>
<evidence type="ECO:0000259" key="7">
    <source>
        <dbReference type="Pfam" id="PF06429"/>
    </source>
</evidence>
<name>A0A7C6A840_DESAE</name>
<feature type="domain" description="Flagellar hook protein FlgE D2" evidence="8">
    <location>
        <begin position="346"/>
        <end position="469"/>
    </location>
</feature>
<reference evidence="10" key="1">
    <citation type="journal article" date="2020" name="mSystems">
        <title>Genome- and Community-Level Interaction Insights into Carbon Utilization and Element Cycling Functions of Hydrothermarchaeota in Hydrothermal Sediment.</title>
        <authorList>
            <person name="Zhou Z."/>
            <person name="Liu Y."/>
            <person name="Xu W."/>
            <person name="Pan J."/>
            <person name="Luo Z.H."/>
            <person name="Li M."/>
        </authorList>
    </citation>
    <scope>NUCLEOTIDE SEQUENCE [LARGE SCALE GENOMIC DNA]</scope>
    <source>
        <strain evidence="10">SpSt-1135</strain>
    </source>
</reference>
<dbReference type="Pfam" id="PF07559">
    <property type="entry name" value="FlgE_D2"/>
    <property type="match status" value="1"/>
</dbReference>
<dbReference type="Pfam" id="PF00460">
    <property type="entry name" value="Flg_bb_rod"/>
    <property type="match status" value="1"/>
</dbReference>
<dbReference type="InterPro" id="IPR001444">
    <property type="entry name" value="Flag_bb_rod_N"/>
</dbReference>
<evidence type="ECO:0000256" key="1">
    <source>
        <dbReference type="ARBA" id="ARBA00004117"/>
    </source>
</evidence>
<dbReference type="GO" id="GO:0009425">
    <property type="term" value="C:bacterial-type flagellum basal body"/>
    <property type="evidence" value="ECO:0007669"/>
    <property type="project" value="UniProtKB-SubCell"/>
</dbReference>
<dbReference type="InterPro" id="IPR019776">
    <property type="entry name" value="Flagellar_basal_body_rod_CS"/>
</dbReference>
<dbReference type="Pfam" id="PF06429">
    <property type="entry name" value="Flg_bbr_C"/>
    <property type="match status" value="1"/>
</dbReference>
<dbReference type="Gene3D" id="2.60.98.20">
    <property type="entry name" value="Flagellar hook protein FlgE"/>
    <property type="match status" value="1"/>
</dbReference>
<dbReference type="PANTHER" id="PTHR30435:SF19">
    <property type="entry name" value="FLAGELLAR BASAL-BODY ROD PROTEIN FLGG"/>
    <property type="match status" value="1"/>
</dbReference>
<dbReference type="InterPro" id="IPR037925">
    <property type="entry name" value="FlgE/F/G-like"/>
</dbReference>
<dbReference type="EMBL" id="DRZX01000279">
    <property type="protein sequence ID" value="HHS49359.1"/>
    <property type="molecule type" value="Genomic_DNA"/>
</dbReference>
<sequence length="597" mass="62835">MESGFWTAQSALLGNQFAIDTVSNNIANINTVGFKSSSTNFADLLYQTTKAGTASTNPLQVGLGSQVAANSLNLSQGSIQPTSIATNIALNGNGFFIVQNGPASNPNYYFTRAGNFSFDADNNLVDPSGNFVVGWMASPSSSGTGFTLSQDPTTGIPTGPAGIMNISNYQKVPAVASTYIKMQGNLGPASSVTQYAQASPTSDFSILYDSNGNSLNVQPGDNFAISYNGGKTYHVYEYQPSGTAPTDGTEGFSTIGELIAKMNQDIQSDTSTSNSVSFNNGQITITNNGSSDISLKVLPTSQVPTGSSLSPNAVSKDNTNLNTLMESLNQLIAPNQSISSSTINVDSYTMQATFYDSIGTKHTLNITFTKSAYNPTNNTTTWDWQASLPNNEATLSNNTGQIVFDSNGGLDPSTTSPTINLSSFNNGASNMSLLLNFWNTPNASYSGNQFTGLTQFGMNSSTSSISSDGSASGILQSVNFDTSGNLIGMYSNGNSYIIGKVAVAKFTNPQGLAQIGSNLFQITANTDSPQVIASKSYIGVAGYGGRGTISPSSLEQSNVDLNTQLTNMIMYERAYQANTKSLQTLDQVIQTAIQLKQ</sequence>
<evidence type="ECO:0000259" key="8">
    <source>
        <dbReference type="Pfam" id="PF07559"/>
    </source>
</evidence>
<comment type="caution">
    <text evidence="10">The sequence shown here is derived from an EMBL/GenBank/DDBJ whole genome shotgun (WGS) entry which is preliminary data.</text>
</comment>
<gene>
    <name evidence="10" type="ORF">ENM99_05940</name>
</gene>
<comment type="similarity">
    <text evidence="2 5">Belongs to the flagella basal body rod proteins family.</text>
</comment>
<dbReference type="GO" id="GO:0071978">
    <property type="term" value="P:bacterial-type flagellum-dependent swarming motility"/>
    <property type="evidence" value="ECO:0007669"/>
    <property type="project" value="TreeGrafter"/>
</dbReference>
<dbReference type="PROSITE" id="PS00588">
    <property type="entry name" value="FLAGELLA_BB_ROD"/>
    <property type="match status" value="1"/>
</dbReference>
<dbReference type="PANTHER" id="PTHR30435">
    <property type="entry name" value="FLAGELLAR PROTEIN"/>
    <property type="match status" value="1"/>
</dbReference>
<feature type="domain" description="Flagellar basal body rod protein N-terminal" evidence="6">
    <location>
        <begin position="7"/>
        <end position="35"/>
    </location>
</feature>
<proteinExistence type="inferred from homology"/>
<evidence type="ECO:0000256" key="4">
    <source>
        <dbReference type="ARBA" id="ARBA00023143"/>
    </source>
</evidence>
<evidence type="ECO:0000313" key="10">
    <source>
        <dbReference type="EMBL" id="HHS49359.1"/>
    </source>
</evidence>
<protein>
    <recommendedName>
        <fullName evidence="3">Flagellar hook protein FlgE</fullName>
    </recommendedName>
</protein>
<evidence type="ECO:0000259" key="6">
    <source>
        <dbReference type="Pfam" id="PF00460"/>
    </source>
</evidence>
<evidence type="ECO:0000256" key="5">
    <source>
        <dbReference type="RuleBase" id="RU362116"/>
    </source>
</evidence>
<evidence type="ECO:0000259" key="9">
    <source>
        <dbReference type="Pfam" id="PF22692"/>
    </source>
</evidence>
<dbReference type="InterPro" id="IPR020013">
    <property type="entry name" value="Flagellar_FlgE/F/G"/>
</dbReference>
<dbReference type="Pfam" id="PF22692">
    <property type="entry name" value="LlgE_F_G_D1"/>
    <property type="match status" value="1"/>
</dbReference>
<keyword evidence="4 5" id="KW-0975">Bacterial flagellum</keyword>
<dbReference type="InterPro" id="IPR010930">
    <property type="entry name" value="Flg_bb/hook_C_dom"/>
</dbReference>
<dbReference type="InterPro" id="IPR037058">
    <property type="entry name" value="Falgellar_hook_FlgE_sf"/>
</dbReference>
<evidence type="ECO:0000256" key="3">
    <source>
        <dbReference type="ARBA" id="ARBA00019015"/>
    </source>
</evidence>
<dbReference type="AlphaFoldDB" id="A0A7C6A840"/>
<comment type="subcellular location">
    <subcellularLocation>
        <location evidence="1 5">Bacterial flagellum basal body</location>
    </subcellularLocation>
</comment>
<feature type="domain" description="Flagellar basal-body/hook protein C-terminal" evidence="7">
    <location>
        <begin position="553"/>
        <end position="595"/>
    </location>
</feature>
<dbReference type="NCBIfam" id="TIGR03506">
    <property type="entry name" value="FlgEFG_subfam"/>
    <property type="match status" value="2"/>
</dbReference>
<dbReference type="InterPro" id="IPR053967">
    <property type="entry name" value="LlgE_F_G-like_D1"/>
</dbReference>
<dbReference type="SUPFAM" id="SSF117143">
    <property type="entry name" value="Flagellar hook protein flgE"/>
    <property type="match status" value="2"/>
</dbReference>
<keyword evidence="10" id="KW-0282">Flagellum</keyword>
<dbReference type="Proteomes" id="UP000886400">
    <property type="component" value="Unassembled WGS sequence"/>
</dbReference>
<organism evidence="10">
    <name type="scientific">Desulfurella acetivorans</name>
    <dbReference type="NCBI Taxonomy" id="33002"/>
    <lineage>
        <taxon>Bacteria</taxon>
        <taxon>Pseudomonadati</taxon>
        <taxon>Campylobacterota</taxon>
        <taxon>Desulfurellia</taxon>
        <taxon>Desulfurellales</taxon>
        <taxon>Desulfurellaceae</taxon>
        <taxon>Desulfurella</taxon>
    </lineage>
</organism>